<comment type="caution">
    <text evidence="1">The sequence shown here is derived from an EMBL/GenBank/DDBJ whole genome shotgun (WGS) entry which is preliminary data.</text>
</comment>
<evidence type="ECO:0000313" key="2">
    <source>
        <dbReference type="Proteomes" id="UP001165960"/>
    </source>
</evidence>
<sequence length="238" mass="27460">MSIFREEMVRPRSRVINITQDSFARITAELSIPTQEILRVLPGIQEHELAWDLAVYLLNSESVNAQFYGAHTLHIQICKNWVQFKEDVERRQQIRDFILSRLFVSLSSQDNRSLVTIKLFAALIVLAFQEYQNGWTTFIEDILSAIDSAFPTQIERTELAKLQFLTLLSEEFETPRLGSINRANLAQYVGVEGRNVALRFIDRYTSIYDGQTSPDSDILREKGLNCLRNWVQFGIPSL</sequence>
<dbReference type="EMBL" id="QTSX02000076">
    <property type="protein sequence ID" value="KAJ9088952.1"/>
    <property type="molecule type" value="Genomic_DNA"/>
</dbReference>
<keyword evidence="2" id="KW-1185">Reference proteome</keyword>
<reference evidence="1" key="1">
    <citation type="submission" date="2022-04" db="EMBL/GenBank/DDBJ databases">
        <title>Genome of the entomopathogenic fungus Entomophthora muscae.</title>
        <authorList>
            <person name="Elya C."/>
            <person name="Lovett B.R."/>
            <person name="Lee E."/>
            <person name="Macias A.M."/>
            <person name="Hajek A.E."/>
            <person name="De Bivort B.L."/>
            <person name="Kasson M.T."/>
            <person name="De Fine Licht H.H."/>
            <person name="Stajich J.E."/>
        </authorList>
    </citation>
    <scope>NUCLEOTIDE SEQUENCE</scope>
    <source>
        <strain evidence="1">Berkeley</strain>
    </source>
</reference>
<evidence type="ECO:0000313" key="1">
    <source>
        <dbReference type="EMBL" id="KAJ9088952.1"/>
    </source>
</evidence>
<name>A0ACC2URH5_9FUNG</name>
<organism evidence="1 2">
    <name type="scientific">Entomophthora muscae</name>
    <dbReference type="NCBI Taxonomy" id="34485"/>
    <lineage>
        <taxon>Eukaryota</taxon>
        <taxon>Fungi</taxon>
        <taxon>Fungi incertae sedis</taxon>
        <taxon>Zoopagomycota</taxon>
        <taxon>Entomophthoromycotina</taxon>
        <taxon>Entomophthoromycetes</taxon>
        <taxon>Entomophthorales</taxon>
        <taxon>Entomophthoraceae</taxon>
        <taxon>Entomophthora</taxon>
    </lineage>
</organism>
<gene>
    <name evidence="1" type="ORF">DSO57_1017893</name>
</gene>
<proteinExistence type="predicted"/>
<accession>A0ACC2URH5</accession>
<dbReference type="Proteomes" id="UP001165960">
    <property type="component" value="Unassembled WGS sequence"/>
</dbReference>
<protein>
    <submittedName>
        <fullName evidence="1">Uncharacterized protein</fullName>
    </submittedName>
</protein>